<sequence>MAEKQPPLLTTAGIDEEWLPEKNRHVGAEDDGDTDSQGAERVDAYSQVDEDQDDERQDAGEGQHDQGAVENGHMTPDHSQARKNIWKVQDNHFDRDLPPFLGEWKFNVEGREPIDFSRHLFPEDLIDDIVKNTNSYAPQKGKENVAVTGEEMQTFLGINMIMGYIRYPRAHMYWSSEDGLRLGMIANAMSVNRYEQILCSYKACVPLCPGCFANFHTS</sequence>
<dbReference type="PANTHER" id="PTHR46599:SF3">
    <property type="entry name" value="PIGGYBAC TRANSPOSABLE ELEMENT-DERIVED PROTEIN 4"/>
    <property type="match status" value="1"/>
</dbReference>
<organism evidence="3 4">
    <name type="scientific">Xyrichtys novacula</name>
    <name type="common">Pearly razorfish</name>
    <name type="synonym">Hemipteronotus novacula</name>
    <dbReference type="NCBI Taxonomy" id="13765"/>
    <lineage>
        <taxon>Eukaryota</taxon>
        <taxon>Metazoa</taxon>
        <taxon>Chordata</taxon>
        <taxon>Craniata</taxon>
        <taxon>Vertebrata</taxon>
        <taxon>Euteleostomi</taxon>
        <taxon>Actinopterygii</taxon>
        <taxon>Neopterygii</taxon>
        <taxon>Teleostei</taxon>
        <taxon>Neoteleostei</taxon>
        <taxon>Acanthomorphata</taxon>
        <taxon>Eupercaria</taxon>
        <taxon>Labriformes</taxon>
        <taxon>Labridae</taxon>
        <taxon>Xyrichtys</taxon>
    </lineage>
</organism>
<dbReference type="PANTHER" id="PTHR46599">
    <property type="entry name" value="PIGGYBAC TRANSPOSABLE ELEMENT-DERIVED PROTEIN 4"/>
    <property type="match status" value="1"/>
</dbReference>
<accession>A0AAV1GY75</accession>
<proteinExistence type="predicted"/>
<evidence type="ECO:0000256" key="1">
    <source>
        <dbReference type="SAM" id="MobiDB-lite"/>
    </source>
</evidence>
<name>A0AAV1GY75_XYRNO</name>
<evidence type="ECO:0000313" key="3">
    <source>
        <dbReference type="EMBL" id="CAJ1077378.1"/>
    </source>
</evidence>
<reference evidence="3" key="1">
    <citation type="submission" date="2023-08" db="EMBL/GenBank/DDBJ databases">
        <authorList>
            <person name="Alioto T."/>
            <person name="Alioto T."/>
            <person name="Gomez Garrido J."/>
        </authorList>
    </citation>
    <scope>NUCLEOTIDE SEQUENCE</scope>
</reference>
<gene>
    <name evidence="3" type="ORF">XNOV1_A010923</name>
</gene>
<feature type="region of interest" description="Disordered" evidence="1">
    <location>
        <begin position="1"/>
        <end position="79"/>
    </location>
</feature>
<dbReference type="Proteomes" id="UP001178508">
    <property type="component" value="Chromosome 17"/>
</dbReference>
<evidence type="ECO:0000313" key="4">
    <source>
        <dbReference type="Proteomes" id="UP001178508"/>
    </source>
</evidence>
<dbReference type="Pfam" id="PF13843">
    <property type="entry name" value="DDE_Tnp_1_7"/>
    <property type="match status" value="1"/>
</dbReference>
<evidence type="ECO:0000259" key="2">
    <source>
        <dbReference type="Pfam" id="PF13843"/>
    </source>
</evidence>
<dbReference type="AlphaFoldDB" id="A0AAV1GY75"/>
<keyword evidence="4" id="KW-1185">Reference proteome</keyword>
<feature type="compositionally biased region" description="Basic and acidic residues" evidence="1">
    <location>
        <begin position="19"/>
        <end position="28"/>
    </location>
</feature>
<feature type="domain" description="PiggyBac transposable element-derived protein" evidence="2">
    <location>
        <begin position="113"/>
        <end position="198"/>
    </location>
</feature>
<dbReference type="EMBL" id="OY660880">
    <property type="protein sequence ID" value="CAJ1077378.1"/>
    <property type="molecule type" value="Genomic_DNA"/>
</dbReference>
<dbReference type="InterPro" id="IPR029526">
    <property type="entry name" value="PGBD"/>
</dbReference>
<protein>
    <submittedName>
        <fullName evidence="3">PREDICTED: piggyBac transposable element-derived protein 2-like</fullName>
    </submittedName>
</protein>